<dbReference type="SUPFAM" id="SSF46785">
    <property type="entry name" value="Winged helix' DNA-binding domain"/>
    <property type="match status" value="1"/>
</dbReference>
<dbReference type="InterPro" id="IPR047398">
    <property type="entry name" value="FHA_FOXK2"/>
</dbReference>
<evidence type="ECO:0000256" key="14">
    <source>
        <dbReference type="ARBA" id="ARBA00072763"/>
    </source>
</evidence>
<dbReference type="AlphaFoldDB" id="A0A9W7TIP5"/>
<dbReference type="Gene3D" id="2.60.200.20">
    <property type="match status" value="1"/>
</dbReference>
<dbReference type="GO" id="GO:0045893">
    <property type="term" value="P:positive regulation of DNA-templated transcription"/>
    <property type="evidence" value="ECO:0007669"/>
    <property type="project" value="UniProtKB-ARBA"/>
</dbReference>
<evidence type="ECO:0000313" key="20">
    <source>
        <dbReference type="EMBL" id="KAI7796719.1"/>
    </source>
</evidence>
<feature type="compositionally biased region" description="Pro residues" evidence="17">
    <location>
        <begin position="357"/>
        <end position="367"/>
    </location>
</feature>
<dbReference type="InterPro" id="IPR008984">
    <property type="entry name" value="SMAD_FHA_dom_sf"/>
</dbReference>
<evidence type="ECO:0000256" key="5">
    <source>
        <dbReference type="ARBA" id="ARBA00022723"/>
    </source>
</evidence>
<evidence type="ECO:0000256" key="15">
    <source>
        <dbReference type="ARBA" id="ARBA00082763"/>
    </source>
</evidence>
<dbReference type="EMBL" id="JAFHDT010000018">
    <property type="protein sequence ID" value="KAI7796719.1"/>
    <property type="molecule type" value="Genomic_DNA"/>
</dbReference>
<dbReference type="SMART" id="SM00240">
    <property type="entry name" value="FHA"/>
    <property type="match status" value="1"/>
</dbReference>
<evidence type="ECO:0000256" key="4">
    <source>
        <dbReference type="ARBA" id="ARBA00022491"/>
    </source>
</evidence>
<feature type="compositionally biased region" description="Polar residues" evidence="17">
    <location>
        <begin position="558"/>
        <end position="570"/>
    </location>
</feature>
<evidence type="ECO:0000256" key="11">
    <source>
        <dbReference type="ARBA" id="ARBA00023163"/>
    </source>
</evidence>
<protein>
    <recommendedName>
        <fullName evidence="14">Forkhead box protein K2</fullName>
    </recommendedName>
    <alternativeName>
        <fullName evidence="15">Interleukin enhancer-binding factor 1</fullName>
    </alternativeName>
</protein>
<evidence type="ECO:0000256" key="3">
    <source>
        <dbReference type="ARBA" id="ARBA00022490"/>
    </source>
</evidence>
<dbReference type="GO" id="GO:0003146">
    <property type="term" value="P:heart jogging"/>
    <property type="evidence" value="ECO:0007669"/>
    <property type="project" value="UniProtKB-ARBA"/>
</dbReference>
<dbReference type="PANTHER" id="PTHR45881:SF3">
    <property type="entry name" value="FORKHEAD BOX PROTEIN K2"/>
    <property type="match status" value="1"/>
</dbReference>
<evidence type="ECO:0000256" key="7">
    <source>
        <dbReference type="ARBA" id="ARBA00022842"/>
    </source>
</evidence>
<dbReference type="InterPro" id="IPR036390">
    <property type="entry name" value="WH_DNA-bd_sf"/>
</dbReference>
<dbReference type="PRINTS" id="PR00053">
    <property type="entry name" value="FORKHEAD"/>
</dbReference>
<dbReference type="GO" id="GO:0005634">
    <property type="term" value="C:nucleus"/>
    <property type="evidence" value="ECO:0007669"/>
    <property type="project" value="UniProtKB-SubCell"/>
</dbReference>
<dbReference type="GO" id="GO:0001947">
    <property type="term" value="P:heart looping"/>
    <property type="evidence" value="ECO:0007669"/>
    <property type="project" value="UniProtKB-ARBA"/>
</dbReference>
<feature type="DNA-binding region" description="Fork-head" evidence="16">
    <location>
        <begin position="214"/>
        <end position="309"/>
    </location>
</feature>
<keyword evidence="6" id="KW-0970">Cilium biogenesis/degradation</keyword>
<dbReference type="GO" id="GO:0060271">
    <property type="term" value="P:cilium assembly"/>
    <property type="evidence" value="ECO:0007669"/>
    <property type="project" value="UniProtKB-ARBA"/>
</dbReference>
<keyword evidence="7" id="KW-0460">Magnesium</keyword>
<dbReference type="PROSITE" id="PS00657">
    <property type="entry name" value="FORK_HEAD_1"/>
    <property type="match status" value="1"/>
</dbReference>
<evidence type="ECO:0000256" key="2">
    <source>
        <dbReference type="ARBA" id="ARBA00004496"/>
    </source>
</evidence>
<evidence type="ECO:0000256" key="13">
    <source>
        <dbReference type="ARBA" id="ARBA00034770"/>
    </source>
</evidence>
<dbReference type="PROSITE" id="PS00658">
    <property type="entry name" value="FORK_HEAD_2"/>
    <property type="match status" value="1"/>
</dbReference>
<evidence type="ECO:0000256" key="6">
    <source>
        <dbReference type="ARBA" id="ARBA00022794"/>
    </source>
</evidence>
<evidence type="ECO:0000256" key="9">
    <source>
        <dbReference type="ARBA" id="ARBA00023125"/>
    </source>
</evidence>
<dbReference type="GO" id="GO:0005737">
    <property type="term" value="C:cytoplasm"/>
    <property type="evidence" value="ECO:0007669"/>
    <property type="project" value="UniProtKB-SubCell"/>
</dbReference>
<evidence type="ECO:0000259" key="19">
    <source>
        <dbReference type="PROSITE" id="PS50039"/>
    </source>
</evidence>
<keyword evidence="10" id="KW-0010">Activator</keyword>
<keyword evidence="3" id="KW-0963">Cytoplasm</keyword>
<keyword evidence="4" id="KW-0678">Repressor</keyword>
<dbReference type="PROSITE" id="PS50039">
    <property type="entry name" value="FORK_HEAD_3"/>
    <property type="match status" value="1"/>
</dbReference>
<dbReference type="GO" id="GO:0046872">
    <property type="term" value="F:metal ion binding"/>
    <property type="evidence" value="ECO:0007669"/>
    <property type="project" value="UniProtKB-KW"/>
</dbReference>
<dbReference type="InterPro" id="IPR000253">
    <property type="entry name" value="FHA_dom"/>
</dbReference>
<feature type="region of interest" description="Disordered" evidence="17">
    <location>
        <begin position="310"/>
        <end position="372"/>
    </location>
</feature>
<keyword evidence="8" id="KW-0805">Transcription regulation</keyword>
<reference evidence="20" key="1">
    <citation type="submission" date="2021-02" db="EMBL/GenBank/DDBJ databases">
        <title>Comparative genomics reveals that relaxation of natural selection precedes convergent phenotypic evolution of cavefish.</title>
        <authorList>
            <person name="Peng Z."/>
        </authorList>
    </citation>
    <scope>NUCLEOTIDE SEQUENCE</scope>
    <source>
        <tissue evidence="20">Muscle</tissue>
    </source>
</reference>
<evidence type="ECO:0000256" key="8">
    <source>
        <dbReference type="ARBA" id="ARBA00023015"/>
    </source>
</evidence>
<evidence type="ECO:0000256" key="10">
    <source>
        <dbReference type="ARBA" id="ARBA00023159"/>
    </source>
</evidence>
<dbReference type="GO" id="GO:0000981">
    <property type="term" value="F:DNA-binding transcription factor activity, RNA polymerase II-specific"/>
    <property type="evidence" value="ECO:0007669"/>
    <property type="project" value="TreeGrafter"/>
</dbReference>
<accession>A0A9W7TIP5</accession>
<keyword evidence="11" id="KW-0804">Transcription</keyword>
<keyword evidence="21" id="KW-1185">Reference proteome</keyword>
<dbReference type="Proteomes" id="UP001059041">
    <property type="component" value="Linkage Group LG18"/>
</dbReference>
<name>A0A9W7TIP5_TRIRA</name>
<dbReference type="InterPro" id="IPR047397">
    <property type="entry name" value="FH_FOXK2"/>
</dbReference>
<dbReference type="InterPro" id="IPR030456">
    <property type="entry name" value="TF_fork_head_CS_2"/>
</dbReference>
<dbReference type="Pfam" id="PF00498">
    <property type="entry name" value="FHA"/>
    <property type="match status" value="1"/>
</dbReference>
<dbReference type="InterPro" id="IPR018122">
    <property type="entry name" value="TF_fork_head_CS_1"/>
</dbReference>
<comment type="caution">
    <text evidence="20">The sequence shown here is derived from an EMBL/GenBank/DDBJ whole genome shotgun (WGS) entry which is preliminary data.</text>
</comment>
<keyword evidence="12 16" id="KW-0539">Nucleus</keyword>
<keyword evidence="5" id="KW-0479">Metal-binding</keyword>
<feature type="region of interest" description="Disordered" evidence="17">
    <location>
        <begin position="558"/>
        <end position="600"/>
    </location>
</feature>
<keyword evidence="9 16" id="KW-0238">DNA-binding</keyword>
<dbReference type="FunFam" id="2.60.200.20:FF:000025">
    <property type="entry name" value="Forkhead box protein K2"/>
    <property type="match status" value="1"/>
</dbReference>
<dbReference type="GO" id="GO:0045892">
    <property type="term" value="P:negative regulation of DNA-templated transcription"/>
    <property type="evidence" value="ECO:0007669"/>
    <property type="project" value="UniProtKB-ARBA"/>
</dbReference>
<dbReference type="Pfam" id="PF00250">
    <property type="entry name" value="Forkhead"/>
    <property type="match status" value="1"/>
</dbReference>
<dbReference type="FunFam" id="1.10.10.10:FF:000030">
    <property type="entry name" value="Forkhead box protein K2"/>
    <property type="match status" value="1"/>
</dbReference>
<evidence type="ECO:0000259" key="18">
    <source>
        <dbReference type="PROSITE" id="PS50006"/>
    </source>
</evidence>
<comment type="similarity">
    <text evidence="13">Belongs to the FOXJ1 family.</text>
</comment>
<organism evidence="20 21">
    <name type="scientific">Triplophysa rosa</name>
    <name type="common">Cave loach</name>
    <dbReference type="NCBI Taxonomy" id="992332"/>
    <lineage>
        <taxon>Eukaryota</taxon>
        <taxon>Metazoa</taxon>
        <taxon>Chordata</taxon>
        <taxon>Craniata</taxon>
        <taxon>Vertebrata</taxon>
        <taxon>Euteleostomi</taxon>
        <taxon>Actinopterygii</taxon>
        <taxon>Neopterygii</taxon>
        <taxon>Teleostei</taxon>
        <taxon>Ostariophysi</taxon>
        <taxon>Cypriniformes</taxon>
        <taxon>Nemacheilidae</taxon>
        <taxon>Triplophysa</taxon>
    </lineage>
</organism>
<evidence type="ECO:0000313" key="21">
    <source>
        <dbReference type="Proteomes" id="UP001059041"/>
    </source>
</evidence>
<feature type="compositionally biased region" description="Polar residues" evidence="17">
    <location>
        <begin position="322"/>
        <end position="348"/>
    </location>
</feature>
<evidence type="ECO:0000256" key="1">
    <source>
        <dbReference type="ARBA" id="ARBA00004123"/>
    </source>
</evidence>
<evidence type="ECO:0000256" key="16">
    <source>
        <dbReference type="PROSITE-ProRule" id="PRU00089"/>
    </source>
</evidence>
<dbReference type="InterPro" id="IPR036388">
    <property type="entry name" value="WH-like_DNA-bd_sf"/>
</dbReference>
<dbReference type="OrthoDB" id="691130at2759"/>
<dbReference type="SUPFAM" id="SSF49879">
    <property type="entry name" value="SMAD/FHA domain"/>
    <property type="match status" value="1"/>
</dbReference>
<dbReference type="Gene3D" id="1.10.10.10">
    <property type="entry name" value="Winged helix-like DNA-binding domain superfamily/Winged helix DNA-binding domain"/>
    <property type="match status" value="1"/>
</dbReference>
<dbReference type="InterPro" id="IPR001766">
    <property type="entry name" value="Fork_head_dom"/>
</dbReference>
<proteinExistence type="inferred from homology"/>
<feature type="compositionally biased region" description="Polar residues" evidence="17">
    <location>
        <begin position="160"/>
        <end position="170"/>
    </location>
</feature>
<evidence type="ECO:0000256" key="12">
    <source>
        <dbReference type="ARBA" id="ARBA00023242"/>
    </source>
</evidence>
<dbReference type="CDD" id="cd22723">
    <property type="entry name" value="FHA_FOXK2"/>
    <property type="match status" value="1"/>
</dbReference>
<comment type="subcellular location">
    <subcellularLocation>
        <location evidence="2">Cytoplasm</location>
    </subcellularLocation>
    <subcellularLocation>
        <location evidence="1 16">Nucleus</location>
    </subcellularLocation>
</comment>
<feature type="compositionally biased region" description="Basic and acidic residues" evidence="17">
    <location>
        <begin position="198"/>
        <end position="214"/>
    </location>
</feature>
<dbReference type="PANTHER" id="PTHR45881">
    <property type="entry name" value="CHECKPOINT SUPPRESSOR 1-LIKE, ISOFORM A-RELATED"/>
    <property type="match status" value="1"/>
</dbReference>
<gene>
    <name evidence="20" type="ORF">IRJ41_004858</name>
</gene>
<evidence type="ECO:0000256" key="17">
    <source>
        <dbReference type="SAM" id="MobiDB-lite"/>
    </source>
</evidence>
<dbReference type="SMART" id="SM00339">
    <property type="entry name" value="FH"/>
    <property type="match status" value="1"/>
</dbReference>
<feature type="domain" description="Fork-head" evidence="19">
    <location>
        <begin position="214"/>
        <end position="309"/>
    </location>
</feature>
<dbReference type="GO" id="GO:0000978">
    <property type="term" value="F:RNA polymerase II cis-regulatory region sequence-specific DNA binding"/>
    <property type="evidence" value="ECO:0007669"/>
    <property type="project" value="TreeGrafter"/>
</dbReference>
<feature type="compositionally biased region" description="Basic and acidic residues" evidence="17">
    <location>
        <begin position="591"/>
        <end position="600"/>
    </location>
</feature>
<sequence length="600" mass="64190">MAVSGMSGSVVARLEGREFEYLMKKRSVTIGRNSSQGSVDVSMGHSSFISRRHLEIFSAGEDGAGGGDFYLRCLGKNGVFVDGVFQRRGAPPLQLPRMCTFRFPSTNIKITFTALSNDKRDRRNAPESPMKAVQPQISPLTINIPDNIAHLMSPLPSPTGTISAANSCPSSPRGAGLSSYKMGRGLTAELINENSQSENDKEASGGDSPKDDSKPPYSYAQLIVQAITMAPDKQLTLNGIYTHITKNYPYYRTADKGWQNSIRHNLSLNRYFIKVPRSQEEPGKGSFWRIDPSSEGKLIEQAFRKRRPRGVPCFRTPLGPLSSRSAPASPNHTGALSAHSSGVQTPDSLSREGSPVPMDPEPTPASAPAPTVQPKLAVIQEACFAQNAPGSPLNTQPVLITVQRQLPQTIKPVTYTVATPVSTPSSQQSVMQTVHLVHQIPAVSVAAVTRAVQAQAVATQTMTIKAEPHENGEHQGVKVKVEPVPAITATSIGGTSRVLQTSQSAPIQTVTIVQQAPLGQHQLPVKAITQNGTHVVAAIQGSGTTASPLHMLATHASASASLPTKRQNGDQAELPDTKRVKTEDGAVPVSAERDQQSTRD</sequence>
<dbReference type="CDD" id="cd20055">
    <property type="entry name" value="FH_FOXK2"/>
    <property type="match status" value="1"/>
</dbReference>
<feature type="compositionally biased region" description="Basic and acidic residues" evidence="17">
    <location>
        <begin position="575"/>
        <end position="584"/>
    </location>
</feature>
<feature type="domain" description="FHA" evidence="18">
    <location>
        <begin position="28"/>
        <end position="86"/>
    </location>
</feature>
<feature type="region of interest" description="Disordered" evidence="17">
    <location>
        <begin position="192"/>
        <end position="216"/>
    </location>
</feature>
<feature type="region of interest" description="Disordered" evidence="17">
    <location>
        <begin position="160"/>
        <end position="179"/>
    </location>
</feature>
<dbReference type="PROSITE" id="PS50006">
    <property type="entry name" value="FHA_DOMAIN"/>
    <property type="match status" value="1"/>
</dbReference>